<sequence length="71" mass="7897">MLNENEPEVQEESEETEVEGVTALPEDNDSSAEESDNSHSSTTITKKLCAKVTWMQFMAKPLKLVVLVQTV</sequence>
<evidence type="ECO:0000313" key="3">
    <source>
        <dbReference type="Proteomes" id="UP000299102"/>
    </source>
</evidence>
<proteinExistence type="predicted"/>
<dbReference type="EMBL" id="BGZK01007688">
    <property type="protein sequence ID" value="GBP05120.1"/>
    <property type="molecule type" value="Genomic_DNA"/>
</dbReference>
<dbReference type="Proteomes" id="UP000299102">
    <property type="component" value="Unassembled WGS sequence"/>
</dbReference>
<organism evidence="2 3">
    <name type="scientific">Eumeta variegata</name>
    <name type="common">Bagworm moth</name>
    <name type="synonym">Eumeta japonica</name>
    <dbReference type="NCBI Taxonomy" id="151549"/>
    <lineage>
        <taxon>Eukaryota</taxon>
        <taxon>Metazoa</taxon>
        <taxon>Ecdysozoa</taxon>
        <taxon>Arthropoda</taxon>
        <taxon>Hexapoda</taxon>
        <taxon>Insecta</taxon>
        <taxon>Pterygota</taxon>
        <taxon>Neoptera</taxon>
        <taxon>Endopterygota</taxon>
        <taxon>Lepidoptera</taxon>
        <taxon>Glossata</taxon>
        <taxon>Ditrysia</taxon>
        <taxon>Tineoidea</taxon>
        <taxon>Psychidae</taxon>
        <taxon>Oiketicinae</taxon>
        <taxon>Eumeta</taxon>
    </lineage>
</organism>
<evidence type="ECO:0000313" key="2">
    <source>
        <dbReference type="EMBL" id="GBP05120.1"/>
    </source>
</evidence>
<feature type="region of interest" description="Disordered" evidence="1">
    <location>
        <begin position="1"/>
        <end position="44"/>
    </location>
</feature>
<name>A0A4C1SV72_EUMVA</name>
<keyword evidence="3" id="KW-1185">Reference proteome</keyword>
<dbReference type="AlphaFoldDB" id="A0A4C1SV72"/>
<feature type="compositionally biased region" description="Acidic residues" evidence="1">
    <location>
        <begin position="26"/>
        <end position="35"/>
    </location>
</feature>
<evidence type="ECO:0000256" key="1">
    <source>
        <dbReference type="SAM" id="MobiDB-lite"/>
    </source>
</evidence>
<feature type="compositionally biased region" description="Acidic residues" evidence="1">
    <location>
        <begin position="1"/>
        <end position="18"/>
    </location>
</feature>
<protein>
    <submittedName>
        <fullName evidence="2">Uncharacterized protein</fullName>
    </submittedName>
</protein>
<comment type="caution">
    <text evidence="2">The sequence shown here is derived from an EMBL/GenBank/DDBJ whole genome shotgun (WGS) entry which is preliminary data.</text>
</comment>
<gene>
    <name evidence="2" type="ORF">EVAR_74111_1</name>
</gene>
<reference evidence="2 3" key="1">
    <citation type="journal article" date="2019" name="Commun. Biol.">
        <title>The bagworm genome reveals a unique fibroin gene that provides high tensile strength.</title>
        <authorList>
            <person name="Kono N."/>
            <person name="Nakamura H."/>
            <person name="Ohtoshi R."/>
            <person name="Tomita M."/>
            <person name="Numata K."/>
            <person name="Arakawa K."/>
        </authorList>
    </citation>
    <scope>NUCLEOTIDE SEQUENCE [LARGE SCALE GENOMIC DNA]</scope>
</reference>
<accession>A0A4C1SV72</accession>